<protein>
    <submittedName>
        <fullName evidence="1">Uncharacterized protein</fullName>
    </submittedName>
</protein>
<dbReference type="InParanoid" id="A0A2G5D425"/>
<evidence type="ECO:0000313" key="1">
    <source>
        <dbReference type="EMBL" id="PIA38266.1"/>
    </source>
</evidence>
<dbReference type="EMBL" id="KZ305045">
    <property type="protein sequence ID" value="PIA38266.1"/>
    <property type="molecule type" value="Genomic_DNA"/>
</dbReference>
<sequence length="79" mass="9016">MQMLCGITNKGKTCLKRITQATQQFIRGFKNNKLISPTSFQKINIVFIQWLPKVRSFKLKTNGSSFLVPGYSGITAYKR</sequence>
<gene>
    <name evidence="1" type="ORF">AQUCO_02800146v1</name>
</gene>
<accession>A0A2G5D425</accession>
<keyword evidence="2" id="KW-1185">Reference proteome</keyword>
<dbReference type="Proteomes" id="UP000230069">
    <property type="component" value="Unassembled WGS sequence"/>
</dbReference>
<evidence type="ECO:0000313" key="2">
    <source>
        <dbReference type="Proteomes" id="UP000230069"/>
    </source>
</evidence>
<reference evidence="1 2" key="1">
    <citation type="submission" date="2017-09" db="EMBL/GenBank/DDBJ databases">
        <title>WGS assembly of Aquilegia coerulea Goldsmith.</title>
        <authorList>
            <person name="Hodges S."/>
            <person name="Kramer E."/>
            <person name="Nordborg M."/>
            <person name="Tomkins J."/>
            <person name="Borevitz J."/>
            <person name="Derieg N."/>
            <person name="Yan J."/>
            <person name="Mihaltcheva S."/>
            <person name="Hayes R.D."/>
            <person name="Rokhsar D."/>
        </authorList>
    </citation>
    <scope>NUCLEOTIDE SEQUENCE [LARGE SCALE GENOMIC DNA]</scope>
    <source>
        <strain evidence="2">cv. Goldsmith</strain>
    </source>
</reference>
<organism evidence="1 2">
    <name type="scientific">Aquilegia coerulea</name>
    <name type="common">Rocky mountain columbine</name>
    <dbReference type="NCBI Taxonomy" id="218851"/>
    <lineage>
        <taxon>Eukaryota</taxon>
        <taxon>Viridiplantae</taxon>
        <taxon>Streptophyta</taxon>
        <taxon>Embryophyta</taxon>
        <taxon>Tracheophyta</taxon>
        <taxon>Spermatophyta</taxon>
        <taxon>Magnoliopsida</taxon>
        <taxon>Ranunculales</taxon>
        <taxon>Ranunculaceae</taxon>
        <taxon>Thalictroideae</taxon>
        <taxon>Aquilegia</taxon>
    </lineage>
</organism>
<proteinExistence type="predicted"/>
<name>A0A2G5D425_AQUCA</name>
<dbReference type="AlphaFoldDB" id="A0A2G5D425"/>